<dbReference type="InterPro" id="IPR020476">
    <property type="entry name" value="Nudix_hydrolase"/>
</dbReference>
<accession>A0A1C5I144</accession>
<dbReference type="SUPFAM" id="SSF55811">
    <property type="entry name" value="Nudix"/>
    <property type="match status" value="1"/>
</dbReference>
<proteinExistence type="inferred from homology"/>
<dbReference type="PANTHER" id="PTHR43046">
    <property type="entry name" value="GDP-MANNOSE MANNOSYL HYDROLASE"/>
    <property type="match status" value="1"/>
</dbReference>
<evidence type="ECO:0000256" key="4">
    <source>
        <dbReference type="RuleBase" id="RU003476"/>
    </source>
</evidence>
<dbReference type="Proteomes" id="UP000198217">
    <property type="component" value="Chromosome I"/>
</dbReference>
<dbReference type="InterPro" id="IPR020084">
    <property type="entry name" value="NUDIX_hydrolase_CS"/>
</dbReference>
<feature type="domain" description="Nudix hydrolase" evidence="6">
    <location>
        <begin position="1"/>
        <end position="129"/>
    </location>
</feature>
<dbReference type="PROSITE" id="PS00893">
    <property type="entry name" value="NUDIX_BOX"/>
    <property type="match status" value="1"/>
</dbReference>
<name>A0A1C5I144_9ACTN</name>
<evidence type="ECO:0000313" key="8">
    <source>
        <dbReference type="Proteomes" id="UP000198217"/>
    </source>
</evidence>
<organism evidence="7 8">
    <name type="scientific">Micromonospora echinaurantiaca</name>
    <dbReference type="NCBI Taxonomy" id="47857"/>
    <lineage>
        <taxon>Bacteria</taxon>
        <taxon>Bacillati</taxon>
        <taxon>Actinomycetota</taxon>
        <taxon>Actinomycetes</taxon>
        <taxon>Micromonosporales</taxon>
        <taxon>Micromonosporaceae</taxon>
        <taxon>Micromonospora</taxon>
    </lineage>
</organism>
<evidence type="ECO:0000259" key="6">
    <source>
        <dbReference type="PROSITE" id="PS51462"/>
    </source>
</evidence>
<sequence length="161" mass="16850">MISISAVLLVDRDGRLLLQLRDEHAPNHPNVWGLPGGHGEPGETAEQAAARELREETGLRAEHGLRLFARQELPELGRVKHYFCGATGAGQDDVVLGEGAAILFLPAEEVLDGRPFTPGTAEVLARFLGSPEHARLAALAAAGRAGPAPADGRRGQSSAGG</sequence>
<dbReference type="InterPro" id="IPR015797">
    <property type="entry name" value="NUDIX_hydrolase-like_dom_sf"/>
</dbReference>
<dbReference type="PANTHER" id="PTHR43046:SF2">
    <property type="entry name" value="8-OXO-DGTP DIPHOSPHATASE-RELATED"/>
    <property type="match status" value="1"/>
</dbReference>
<dbReference type="AlphaFoldDB" id="A0A1C5I144"/>
<dbReference type="PROSITE" id="PS51462">
    <property type="entry name" value="NUDIX"/>
    <property type="match status" value="1"/>
</dbReference>
<evidence type="ECO:0000256" key="2">
    <source>
        <dbReference type="ARBA" id="ARBA00005582"/>
    </source>
</evidence>
<evidence type="ECO:0000256" key="3">
    <source>
        <dbReference type="ARBA" id="ARBA00022801"/>
    </source>
</evidence>
<dbReference type="InterPro" id="IPR000086">
    <property type="entry name" value="NUDIX_hydrolase_dom"/>
</dbReference>
<dbReference type="GO" id="GO:0016787">
    <property type="term" value="F:hydrolase activity"/>
    <property type="evidence" value="ECO:0007669"/>
    <property type="project" value="UniProtKB-KW"/>
</dbReference>
<dbReference type="RefSeq" id="WP_088994037.1">
    <property type="nucleotide sequence ID" value="NZ_LT607750.1"/>
</dbReference>
<dbReference type="Gene3D" id="3.90.79.10">
    <property type="entry name" value="Nucleoside Triphosphate Pyrophosphohydrolase"/>
    <property type="match status" value="1"/>
</dbReference>
<reference evidence="7 8" key="1">
    <citation type="submission" date="2016-06" db="EMBL/GenBank/DDBJ databases">
        <authorList>
            <person name="Kjaerup R.B."/>
            <person name="Dalgaard T.S."/>
            <person name="Juul-Madsen H.R."/>
        </authorList>
    </citation>
    <scope>NUCLEOTIDE SEQUENCE [LARGE SCALE GENOMIC DNA]</scope>
    <source>
        <strain evidence="7 8">DSM 43904</strain>
    </source>
</reference>
<dbReference type="Pfam" id="PF00293">
    <property type="entry name" value="NUDIX"/>
    <property type="match status" value="1"/>
</dbReference>
<gene>
    <name evidence="7" type="ORF">GA0070609_2603</name>
</gene>
<evidence type="ECO:0000256" key="5">
    <source>
        <dbReference type="SAM" id="MobiDB-lite"/>
    </source>
</evidence>
<dbReference type="EMBL" id="LT607750">
    <property type="protein sequence ID" value="SCG51972.1"/>
    <property type="molecule type" value="Genomic_DNA"/>
</dbReference>
<dbReference type="PRINTS" id="PR00502">
    <property type="entry name" value="NUDIXFAMILY"/>
</dbReference>
<evidence type="ECO:0000256" key="1">
    <source>
        <dbReference type="ARBA" id="ARBA00001946"/>
    </source>
</evidence>
<protein>
    <submittedName>
        <fullName evidence="7">ADP-ribose pyrophosphatase YjhB, NUDIX family</fullName>
    </submittedName>
</protein>
<comment type="similarity">
    <text evidence="2 4">Belongs to the Nudix hydrolase family.</text>
</comment>
<feature type="compositionally biased region" description="Low complexity" evidence="5">
    <location>
        <begin position="141"/>
        <end position="150"/>
    </location>
</feature>
<keyword evidence="3 4" id="KW-0378">Hydrolase</keyword>
<evidence type="ECO:0000313" key="7">
    <source>
        <dbReference type="EMBL" id="SCG51972.1"/>
    </source>
</evidence>
<keyword evidence="8" id="KW-1185">Reference proteome</keyword>
<comment type="cofactor">
    <cofactor evidence="1">
        <name>Mg(2+)</name>
        <dbReference type="ChEBI" id="CHEBI:18420"/>
    </cofactor>
</comment>
<dbReference type="CDD" id="cd18882">
    <property type="entry name" value="NUDIX_Hydrolase"/>
    <property type="match status" value="1"/>
</dbReference>
<feature type="region of interest" description="Disordered" evidence="5">
    <location>
        <begin position="141"/>
        <end position="161"/>
    </location>
</feature>